<feature type="domain" description="DhaL" evidence="1">
    <location>
        <begin position="5"/>
        <end position="197"/>
    </location>
</feature>
<dbReference type="SMART" id="SM01120">
    <property type="entry name" value="Dak2"/>
    <property type="match status" value="1"/>
</dbReference>
<dbReference type="Pfam" id="PF13684">
    <property type="entry name" value="FakA-like_C"/>
    <property type="match status" value="1"/>
</dbReference>
<dbReference type="InterPro" id="IPR050270">
    <property type="entry name" value="DegV_domain_contain"/>
</dbReference>
<reference evidence="2" key="1">
    <citation type="submission" date="2020-08" db="EMBL/GenBank/DDBJ databases">
        <title>Genome public.</title>
        <authorList>
            <person name="Liu C."/>
            <person name="Sun Q."/>
        </authorList>
    </citation>
    <scope>NUCLEOTIDE SEQUENCE</scope>
    <source>
        <strain evidence="2">NSJ-15</strain>
    </source>
</reference>
<evidence type="ECO:0000259" key="1">
    <source>
        <dbReference type="PROSITE" id="PS51480"/>
    </source>
</evidence>
<dbReference type="GO" id="GO:0004371">
    <property type="term" value="F:glycerone kinase activity"/>
    <property type="evidence" value="ECO:0007669"/>
    <property type="project" value="InterPro"/>
</dbReference>
<sequence>MISGKLLSQAIISGANNICNQKNAVDELNVFPVPDGDTGTNMSMTISAGKRALEQLEEDDAGKVAQACASALLRGARGNSGVILSLLFRGFAKGLKGKEEASAQDLAEALSIGVENAYKAVMNPTEGTILTVARVAAEHAMQEAQQVNDPVVVFEAITHWAEEALNQTPEMLPVLKKAGVVDAGGKGLLVIFEGMLSVLKDGKMVDAKSPEKARVNVAANPVAEYEGEITFTYCTEFIVDKKKDAKDALKLRAYLETIGDCVVVVDDDSIIKVHVHTDHPGKALEEGLTFGALINMKIENMREQHAAKQKEVEQTRQNHEYVKVDPEMEYGFVAVAAGEGLHALFTDLGVNCVVSGGQTMNPSTDDILSAIHSVPAKTVFVLPNNKNIIMAAEQAVSLADRRVCVLQTRTIPQGLSAMLAFDPDEAFEENRVNMTKALDSVQTGNITFAARDSDFDGHNIKKGEILAMDNGKLAYVEKDIDKALYKLVKSLTKKSDGSFVTVIYGIDVTDEQAEQARKMLENKFSGYEINLISGGQPVYYYIVSVE</sequence>
<dbReference type="PROSITE" id="PS51480">
    <property type="entry name" value="DHAL"/>
    <property type="match status" value="1"/>
</dbReference>
<dbReference type="SMART" id="SM01121">
    <property type="entry name" value="Dak1_2"/>
    <property type="match status" value="1"/>
</dbReference>
<keyword evidence="3" id="KW-1185">Reference proteome</keyword>
<dbReference type="Proteomes" id="UP000632659">
    <property type="component" value="Unassembled WGS sequence"/>
</dbReference>
<dbReference type="InterPro" id="IPR036117">
    <property type="entry name" value="DhaL_dom_sf"/>
</dbReference>
<dbReference type="RefSeq" id="WP_154825487.1">
    <property type="nucleotide sequence ID" value="NZ_JACRTL010000002.1"/>
</dbReference>
<organism evidence="2 3">
    <name type="scientific">Massiliimalia timonensis</name>
    <dbReference type="NCBI Taxonomy" id="1987501"/>
    <lineage>
        <taxon>Bacteria</taxon>
        <taxon>Bacillati</taxon>
        <taxon>Bacillota</taxon>
        <taxon>Clostridia</taxon>
        <taxon>Eubacteriales</taxon>
        <taxon>Oscillospiraceae</taxon>
        <taxon>Massiliimalia</taxon>
    </lineage>
</organism>
<name>A0A8J6TRC3_9FIRM</name>
<dbReference type="InterPro" id="IPR048394">
    <property type="entry name" value="FakA-like_M"/>
</dbReference>
<dbReference type="Gene3D" id="1.25.40.340">
    <property type="match status" value="1"/>
</dbReference>
<protein>
    <submittedName>
        <fullName evidence="2">DAK2 domain-containing protein</fullName>
    </submittedName>
</protein>
<dbReference type="PANTHER" id="PTHR33434">
    <property type="entry name" value="DEGV DOMAIN-CONTAINING PROTEIN DR_1986-RELATED"/>
    <property type="match status" value="1"/>
</dbReference>
<dbReference type="GO" id="GO:0006071">
    <property type="term" value="P:glycerol metabolic process"/>
    <property type="evidence" value="ECO:0007669"/>
    <property type="project" value="InterPro"/>
</dbReference>
<proteinExistence type="predicted"/>
<evidence type="ECO:0000313" key="3">
    <source>
        <dbReference type="Proteomes" id="UP000632659"/>
    </source>
</evidence>
<evidence type="ECO:0000313" key="2">
    <source>
        <dbReference type="EMBL" id="MBC8610571.1"/>
    </source>
</evidence>
<dbReference type="InterPro" id="IPR004007">
    <property type="entry name" value="DhaL_dom"/>
</dbReference>
<dbReference type="SUPFAM" id="SSF101473">
    <property type="entry name" value="DhaL-like"/>
    <property type="match status" value="1"/>
</dbReference>
<accession>A0A8J6TRC3</accession>
<dbReference type="InterPro" id="IPR033470">
    <property type="entry name" value="FakA-like_C"/>
</dbReference>
<comment type="caution">
    <text evidence="2">The sequence shown here is derived from an EMBL/GenBank/DDBJ whole genome shotgun (WGS) entry which is preliminary data.</text>
</comment>
<dbReference type="PANTHER" id="PTHR33434:SF4">
    <property type="entry name" value="PHOSPHATASE PROTEIN"/>
    <property type="match status" value="1"/>
</dbReference>
<dbReference type="Pfam" id="PF02734">
    <property type="entry name" value="Dak2"/>
    <property type="match status" value="1"/>
</dbReference>
<dbReference type="EMBL" id="JACRTL010000002">
    <property type="protein sequence ID" value="MBC8610571.1"/>
    <property type="molecule type" value="Genomic_DNA"/>
</dbReference>
<dbReference type="NCBIfam" id="TIGR03599">
    <property type="entry name" value="YloV"/>
    <property type="match status" value="1"/>
</dbReference>
<dbReference type="AlphaFoldDB" id="A0A8J6TRC3"/>
<dbReference type="InterPro" id="IPR019986">
    <property type="entry name" value="YloV-like"/>
</dbReference>
<gene>
    <name evidence="2" type="ORF">H8702_05470</name>
</gene>
<dbReference type="Pfam" id="PF21645">
    <property type="entry name" value="FakA-like_M"/>
    <property type="match status" value="1"/>
</dbReference>